<proteinExistence type="predicted"/>
<dbReference type="RefSeq" id="WP_038549894.1">
    <property type="nucleotide sequence ID" value="NZ_CP006842.1"/>
</dbReference>
<evidence type="ECO:0000256" key="2">
    <source>
        <dbReference type="ARBA" id="ARBA00023136"/>
    </source>
</evidence>
<name>X5DP25_9CORY</name>
<evidence type="ECO:0000256" key="4">
    <source>
        <dbReference type="SAM" id="SignalP"/>
    </source>
</evidence>
<evidence type="ECO:0000256" key="1">
    <source>
        <dbReference type="ARBA" id="ARBA00022475"/>
    </source>
</evidence>
<feature type="region of interest" description="Disordered" evidence="3">
    <location>
        <begin position="28"/>
        <end position="81"/>
    </location>
</feature>
<protein>
    <submittedName>
        <fullName evidence="5">Putative secreted protein</fullName>
    </submittedName>
</protein>
<dbReference type="InterPro" id="IPR008691">
    <property type="entry name" value="LpqH"/>
</dbReference>
<evidence type="ECO:0000313" key="6">
    <source>
        <dbReference type="Proteomes" id="UP000023703"/>
    </source>
</evidence>
<dbReference type="Proteomes" id="UP000023703">
    <property type="component" value="Chromosome"/>
</dbReference>
<sequence length="194" mass="20516">MNIRTTRRRTAAAALGIAVVGALAACSDDNGGDNASDTTAPETVTETVTADQGTPSDTTSDNATGTETQTSENNAAGGDGGSVATLVFDGTDLASQFTNVQCREDGSDEFEIDLWNDDRTDHVEVDLDVRDQPRVDGLGVDREGKEWESTDAQERDATVEIDGDTYRVNGQLEVDDDHPDAGDVADLELEVSCV</sequence>
<feature type="compositionally biased region" description="Polar residues" evidence="3">
    <location>
        <begin position="52"/>
        <end position="74"/>
    </location>
</feature>
<keyword evidence="2" id="KW-0472">Membrane</keyword>
<organism evidence="5 6">
    <name type="scientific">Corynebacterium glyciniphilum AJ 3170</name>
    <dbReference type="NCBI Taxonomy" id="1404245"/>
    <lineage>
        <taxon>Bacteria</taxon>
        <taxon>Bacillati</taxon>
        <taxon>Actinomycetota</taxon>
        <taxon>Actinomycetes</taxon>
        <taxon>Mycobacteriales</taxon>
        <taxon>Corynebacteriaceae</taxon>
        <taxon>Corynebacterium</taxon>
    </lineage>
</organism>
<keyword evidence="6" id="KW-1185">Reference proteome</keyword>
<dbReference type="GO" id="GO:0016020">
    <property type="term" value="C:membrane"/>
    <property type="evidence" value="ECO:0007669"/>
    <property type="project" value="InterPro"/>
</dbReference>
<dbReference type="AlphaFoldDB" id="X5DP25"/>
<feature type="compositionally biased region" description="Low complexity" evidence="3">
    <location>
        <begin position="37"/>
        <end position="51"/>
    </location>
</feature>
<reference evidence="5 6" key="1">
    <citation type="journal article" date="2015" name="Int. J. Syst. Evol. Microbiol.">
        <title>Revisiting Corynebacterium glyciniphilum (ex Kubota et al., 1972) sp. nov., nom. rev., isolated from putrefied banana.</title>
        <authorList>
            <person name="Al-Dilaimi A."/>
            <person name="Bednarz H."/>
            <person name="Lomker A."/>
            <person name="Niehaus K."/>
            <person name="Kalinowski J."/>
            <person name="Ruckert C."/>
        </authorList>
    </citation>
    <scope>NUCLEOTIDE SEQUENCE [LARGE SCALE GENOMIC DNA]</scope>
    <source>
        <strain evidence="5">AJ 3170</strain>
    </source>
</reference>
<gene>
    <name evidence="5" type="ORF">CGLY_12440</name>
</gene>
<keyword evidence="1" id="KW-1003">Cell membrane</keyword>
<evidence type="ECO:0000256" key="3">
    <source>
        <dbReference type="SAM" id="MobiDB-lite"/>
    </source>
</evidence>
<dbReference type="PROSITE" id="PS51257">
    <property type="entry name" value="PROKAR_LIPOPROTEIN"/>
    <property type="match status" value="1"/>
</dbReference>
<feature type="signal peptide" evidence="4">
    <location>
        <begin position="1"/>
        <end position="24"/>
    </location>
</feature>
<dbReference type="KEGG" id="cgy:CGLY_12440"/>
<keyword evidence="4" id="KW-0732">Signal</keyword>
<evidence type="ECO:0000313" key="5">
    <source>
        <dbReference type="EMBL" id="AHW64928.1"/>
    </source>
</evidence>
<dbReference type="HOGENOM" id="CLU_1400432_0_0_11"/>
<accession>X5DP25</accession>
<dbReference type="EMBL" id="CP006842">
    <property type="protein sequence ID" value="AHW64928.1"/>
    <property type="molecule type" value="Genomic_DNA"/>
</dbReference>
<dbReference type="OrthoDB" id="9833761at2"/>
<feature type="chain" id="PRO_5004954935" evidence="4">
    <location>
        <begin position="25"/>
        <end position="194"/>
    </location>
</feature>
<dbReference type="Pfam" id="PF05481">
    <property type="entry name" value="Myco_19_kDa"/>
    <property type="match status" value="1"/>
</dbReference>